<reference evidence="3" key="1">
    <citation type="journal article" date="2023" name="Mol. Phylogenet. Evol.">
        <title>Genome-scale phylogeny and comparative genomics of the fungal order Sordariales.</title>
        <authorList>
            <person name="Hensen N."/>
            <person name="Bonometti L."/>
            <person name="Westerberg I."/>
            <person name="Brannstrom I.O."/>
            <person name="Guillou S."/>
            <person name="Cros-Aarteil S."/>
            <person name="Calhoun S."/>
            <person name="Haridas S."/>
            <person name="Kuo A."/>
            <person name="Mondo S."/>
            <person name="Pangilinan J."/>
            <person name="Riley R."/>
            <person name="LaButti K."/>
            <person name="Andreopoulos B."/>
            <person name="Lipzen A."/>
            <person name="Chen C."/>
            <person name="Yan M."/>
            <person name="Daum C."/>
            <person name="Ng V."/>
            <person name="Clum A."/>
            <person name="Steindorff A."/>
            <person name="Ohm R.A."/>
            <person name="Martin F."/>
            <person name="Silar P."/>
            <person name="Natvig D.O."/>
            <person name="Lalanne C."/>
            <person name="Gautier V."/>
            <person name="Ament-Velasquez S.L."/>
            <person name="Kruys A."/>
            <person name="Hutchinson M.I."/>
            <person name="Powell A.J."/>
            <person name="Barry K."/>
            <person name="Miller A.N."/>
            <person name="Grigoriev I.V."/>
            <person name="Debuchy R."/>
            <person name="Gladieux P."/>
            <person name="Hiltunen Thoren M."/>
            <person name="Johannesson H."/>
        </authorList>
    </citation>
    <scope>NUCLEOTIDE SEQUENCE</scope>
    <source>
        <strain evidence="3">CBS 955.72</strain>
    </source>
</reference>
<dbReference type="PROSITE" id="PS50053">
    <property type="entry name" value="UBIQUITIN_2"/>
    <property type="match status" value="1"/>
</dbReference>
<dbReference type="InterPro" id="IPR022617">
    <property type="entry name" value="Rad60/SUMO-like_dom"/>
</dbReference>
<dbReference type="SUPFAM" id="SSF54236">
    <property type="entry name" value="Ubiquitin-like"/>
    <property type="match status" value="1"/>
</dbReference>
<evidence type="ECO:0000313" key="4">
    <source>
        <dbReference type="Proteomes" id="UP001275084"/>
    </source>
</evidence>
<evidence type="ECO:0000313" key="3">
    <source>
        <dbReference type="EMBL" id="KAK3352816.1"/>
    </source>
</evidence>
<organism evidence="3 4">
    <name type="scientific">Lasiosphaeria hispida</name>
    <dbReference type="NCBI Taxonomy" id="260671"/>
    <lineage>
        <taxon>Eukaryota</taxon>
        <taxon>Fungi</taxon>
        <taxon>Dikarya</taxon>
        <taxon>Ascomycota</taxon>
        <taxon>Pezizomycotina</taxon>
        <taxon>Sordariomycetes</taxon>
        <taxon>Sordariomycetidae</taxon>
        <taxon>Sordariales</taxon>
        <taxon>Lasiosphaeriaceae</taxon>
        <taxon>Lasiosphaeria</taxon>
    </lineage>
</organism>
<evidence type="ECO:0000256" key="1">
    <source>
        <dbReference type="SAM" id="MobiDB-lite"/>
    </source>
</evidence>
<feature type="compositionally biased region" description="Basic and acidic residues" evidence="1">
    <location>
        <begin position="133"/>
        <end position="144"/>
    </location>
</feature>
<feature type="compositionally biased region" description="Basic residues" evidence="1">
    <location>
        <begin position="9"/>
        <end position="21"/>
    </location>
</feature>
<dbReference type="Proteomes" id="UP001275084">
    <property type="component" value="Unassembled WGS sequence"/>
</dbReference>
<dbReference type="Gene3D" id="3.10.20.90">
    <property type="entry name" value="Phosphatidylinositol 3-kinase Catalytic Subunit, Chain A, domain 1"/>
    <property type="match status" value="1"/>
</dbReference>
<protein>
    <submittedName>
        <fullName evidence="3">Ubiquitin-2 like Rad60 SUMO-like-domain-containing protein</fullName>
    </submittedName>
</protein>
<proteinExistence type="predicted"/>
<feature type="compositionally biased region" description="Basic and acidic residues" evidence="1">
    <location>
        <begin position="63"/>
        <end position="85"/>
    </location>
</feature>
<comment type="caution">
    <text evidence="3">The sequence shown here is derived from an EMBL/GenBank/DDBJ whole genome shotgun (WGS) entry which is preliminary data.</text>
</comment>
<gene>
    <name evidence="3" type="ORF">B0T25DRAFT_501166</name>
</gene>
<dbReference type="InterPro" id="IPR029071">
    <property type="entry name" value="Ubiquitin-like_domsf"/>
</dbReference>
<dbReference type="Pfam" id="PF11976">
    <property type="entry name" value="Rad60-SLD"/>
    <property type="match status" value="1"/>
</dbReference>
<feature type="compositionally biased region" description="Polar residues" evidence="1">
    <location>
        <begin position="177"/>
        <end position="186"/>
    </location>
</feature>
<evidence type="ECO:0000259" key="2">
    <source>
        <dbReference type="PROSITE" id="PS50053"/>
    </source>
</evidence>
<name>A0AAJ0HHM4_9PEZI</name>
<dbReference type="InterPro" id="IPR000626">
    <property type="entry name" value="Ubiquitin-like_dom"/>
</dbReference>
<dbReference type="EMBL" id="JAUIQD010000004">
    <property type="protein sequence ID" value="KAK3352816.1"/>
    <property type="molecule type" value="Genomic_DNA"/>
</dbReference>
<feature type="domain" description="Ubiquitin-like" evidence="2">
    <location>
        <begin position="395"/>
        <end position="461"/>
    </location>
</feature>
<feature type="region of interest" description="Disordered" evidence="1">
    <location>
        <begin position="1"/>
        <end position="206"/>
    </location>
</feature>
<dbReference type="AlphaFoldDB" id="A0AAJ0HHM4"/>
<keyword evidence="4" id="KW-1185">Reference proteome</keyword>
<accession>A0AAJ0HHM4</accession>
<feature type="compositionally biased region" description="Basic and acidic residues" evidence="1">
    <location>
        <begin position="92"/>
        <end position="108"/>
    </location>
</feature>
<sequence length="469" mass="52039">MSSTPDTPKKKKKLPFKRTVARKSSEDAANNPGAPGAKEPNEDDNGLDFFRRSKDVFPMALEEVAHELKEGKGGKGRRESSSDQHARKRLKLSPDSERAPSMKRERTPESSSETSSKVKMPPPRDDSDDDLIMDVKGKGKEVIRAAKTPTPRKMVSAASPSFLHDDGDDYSDDWNPSGKNPNTRQMKGSYGPSRDSSPAEILDGDDEDTFISKHESDTELDIETKDAEPDEFSAWIAKAKELEEKNQDVVITVFVNSRLEGTVPLGASRKLGQGMRVILDTWIAIQRNNAKLYISEEQAEGLFMTWKGNKVYDHTTIASLGVEVDANGDLKGGEGDGVFRGGLALEVWTEESHAEYIKEKELKRAQMLGFDDNDDSLDYAVKEEEAPPAPKPKGIRVVLKAKDSDPFKISIRNDTTVTDLLQVFRDNHEIDSSLELALYFDGERLEDESAVADADLDPDDTNQLEVHVI</sequence>
<reference evidence="3" key="2">
    <citation type="submission" date="2023-06" db="EMBL/GenBank/DDBJ databases">
        <authorList>
            <consortium name="Lawrence Berkeley National Laboratory"/>
            <person name="Haridas S."/>
            <person name="Hensen N."/>
            <person name="Bonometti L."/>
            <person name="Westerberg I."/>
            <person name="Brannstrom I.O."/>
            <person name="Guillou S."/>
            <person name="Cros-Aarteil S."/>
            <person name="Calhoun S."/>
            <person name="Kuo A."/>
            <person name="Mondo S."/>
            <person name="Pangilinan J."/>
            <person name="Riley R."/>
            <person name="Labutti K."/>
            <person name="Andreopoulos B."/>
            <person name="Lipzen A."/>
            <person name="Chen C."/>
            <person name="Yanf M."/>
            <person name="Daum C."/>
            <person name="Ng V."/>
            <person name="Clum A."/>
            <person name="Steindorff A."/>
            <person name="Ohm R."/>
            <person name="Martin F."/>
            <person name="Silar P."/>
            <person name="Natvig D."/>
            <person name="Lalanne C."/>
            <person name="Gautier V."/>
            <person name="Ament-Velasquez S.L."/>
            <person name="Kruys A."/>
            <person name="Hutchinson M.I."/>
            <person name="Powell A.J."/>
            <person name="Barry K."/>
            <person name="Miller A.N."/>
            <person name="Grigoriev I.V."/>
            <person name="Debuchy R."/>
            <person name="Gladieux P."/>
            <person name="Thoren M.H."/>
            <person name="Johannesson H."/>
        </authorList>
    </citation>
    <scope>NUCLEOTIDE SEQUENCE</scope>
    <source>
        <strain evidence="3">CBS 955.72</strain>
    </source>
</reference>